<gene>
    <name evidence="2" type="ORF">DU500_12210</name>
</gene>
<keyword evidence="1" id="KW-1133">Transmembrane helix</keyword>
<proteinExistence type="predicted"/>
<evidence type="ECO:0000313" key="2">
    <source>
        <dbReference type="EMBL" id="AXG07126.1"/>
    </source>
</evidence>
<feature type="transmembrane region" description="Helical" evidence="1">
    <location>
        <begin position="12"/>
        <end position="33"/>
    </location>
</feature>
<keyword evidence="1" id="KW-0472">Membrane</keyword>
<dbReference type="KEGG" id="haj:DU500_12210"/>
<keyword evidence="3" id="KW-1185">Reference proteome</keyword>
<name>A0A345E4K4_9EURY</name>
<feature type="transmembrane region" description="Helical" evidence="1">
    <location>
        <begin position="39"/>
        <end position="59"/>
    </location>
</feature>
<organism evidence="2 3">
    <name type="scientific">Haloplanus rubicundus</name>
    <dbReference type="NCBI Taxonomy" id="1547898"/>
    <lineage>
        <taxon>Archaea</taxon>
        <taxon>Methanobacteriati</taxon>
        <taxon>Methanobacteriota</taxon>
        <taxon>Stenosarchaea group</taxon>
        <taxon>Halobacteria</taxon>
        <taxon>Halobacteriales</taxon>
        <taxon>Haloferacaceae</taxon>
        <taxon>Haloplanus</taxon>
    </lineage>
</organism>
<dbReference type="AlphaFoldDB" id="A0A345E4K4"/>
<evidence type="ECO:0000256" key="1">
    <source>
        <dbReference type="SAM" id="Phobius"/>
    </source>
</evidence>
<dbReference type="GeneID" id="37284161"/>
<dbReference type="RefSeq" id="WP_114586258.1">
    <property type="nucleotide sequence ID" value="NZ_CP031150.1"/>
</dbReference>
<protein>
    <submittedName>
        <fullName evidence="2">Uncharacterized protein</fullName>
    </submittedName>
</protein>
<sequence length="122" mass="12398">MPSIRDLRPRLLTPENVGITVAIVLSVAGAYAIQLRVSAGVAAFFGLIVLGVSTPTTLTSHGLLGTRVASAVVRTGAACTATFVIYVGSLIVFSGRDGSLLDAAVAFTLTALAVEAAARLLN</sequence>
<dbReference type="OrthoDB" id="304507at2157"/>
<reference evidence="2 3" key="1">
    <citation type="submission" date="2018-07" db="EMBL/GenBank/DDBJ databases">
        <title>Genome sequences of Haloplanus sp. CBA1113.</title>
        <authorList>
            <person name="Kim Y.B."/>
            <person name="Roh S.W."/>
        </authorList>
    </citation>
    <scope>NUCLEOTIDE SEQUENCE [LARGE SCALE GENOMIC DNA]</scope>
    <source>
        <strain evidence="2 3">CBA1113</strain>
    </source>
</reference>
<feature type="transmembrane region" description="Helical" evidence="1">
    <location>
        <begin position="99"/>
        <end position="121"/>
    </location>
</feature>
<feature type="transmembrane region" description="Helical" evidence="1">
    <location>
        <begin position="71"/>
        <end position="93"/>
    </location>
</feature>
<dbReference type="EMBL" id="CP031150">
    <property type="protein sequence ID" value="AXG07126.1"/>
    <property type="molecule type" value="Genomic_DNA"/>
</dbReference>
<dbReference type="Proteomes" id="UP000253273">
    <property type="component" value="Chromosome"/>
</dbReference>
<accession>A0A345E4K4</accession>
<keyword evidence="1" id="KW-0812">Transmembrane</keyword>
<evidence type="ECO:0000313" key="3">
    <source>
        <dbReference type="Proteomes" id="UP000253273"/>
    </source>
</evidence>